<dbReference type="InterPro" id="IPR010982">
    <property type="entry name" value="Lambda_DNA-bd_dom_sf"/>
</dbReference>
<evidence type="ECO:0000259" key="1">
    <source>
        <dbReference type="PROSITE" id="PS50943"/>
    </source>
</evidence>
<dbReference type="KEGG" id="cik:H0194_04785"/>
<keyword evidence="3" id="KW-1185">Reference proteome</keyword>
<dbReference type="RefSeq" id="WP_185176669.1">
    <property type="nucleotide sequence ID" value="NZ_CP059404.1"/>
</dbReference>
<dbReference type="Proteomes" id="UP000515743">
    <property type="component" value="Chromosome"/>
</dbReference>
<proteinExistence type="predicted"/>
<accession>A0A7G7CRT0</accession>
<evidence type="ECO:0000313" key="2">
    <source>
        <dbReference type="EMBL" id="QNE90296.1"/>
    </source>
</evidence>
<dbReference type="InterPro" id="IPR001387">
    <property type="entry name" value="Cro/C1-type_HTH"/>
</dbReference>
<protein>
    <submittedName>
        <fullName evidence="2">Helix-turn-helix transcriptional regulator</fullName>
    </submittedName>
</protein>
<evidence type="ECO:0000313" key="3">
    <source>
        <dbReference type="Proteomes" id="UP000515743"/>
    </source>
</evidence>
<dbReference type="SMART" id="SM00530">
    <property type="entry name" value="HTH_XRE"/>
    <property type="match status" value="1"/>
</dbReference>
<organism evidence="2 3">
    <name type="scientific">Corynebacterium incognita</name>
    <dbReference type="NCBI Taxonomy" id="2754725"/>
    <lineage>
        <taxon>Bacteria</taxon>
        <taxon>Bacillati</taxon>
        <taxon>Actinomycetota</taxon>
        <taxon>Actinomycetes</taxon>
        <taxon>Mycobacteriales</taxon>
        <taxon>Corynebacteriaceae</taxon>
        <taxon>Corynebacterium</taxon>
    </lineage>
</organism>
<dbReference type="GO" id="GO:0003677">
    <property type="term" value="F:DNA binding"/>
    <property type="evidence" value="ECO:0007669"/>
    <property type="project" value="InterPro"/>
</dbReference>
<reference evidence="2 3" key="1">
    <citation type="submission" date="2020-07" db="EMBL/GenBank/DDBJ databases">
        <title>Complete genome and description of Corynebacterium incognita strain Marseille-Q3630 sp. nov.</title>
        <authorList>
            <person name="Boxberger M."/>
        </authorList>
    </citation>
    <scope>NUCLEOTIDE SEQUENCE [LARGE SCALE GENOMIC DNA]</scope>
    <source>
        <strain evidence="2 3">Marseille-Q3630</strain>
    </source>
</reference>
<dbReference type="Gene3D" id="1.10.260.40">
    <property type="entry name" value="lambda repressor-like DNA-binding domains"/>
    <property type="match status" value="1"/>
</dbReference>
<feature type="domain" description="HTH cro/C1-type" evidence="1">
    <location>
        <begin position="15"/>
        <end position="71"/>
    </location>
</feature>
<sequence>MVNAMTLGELVLTNRKRLGLSQAELASQVGRTRHWVIQLEKGSWYEGKEFKLDPDMAVKLAAILDVDPVEVLEAAKVPATEWPDLSHTRSNSAKVQTVDITALSPQQAKLIRTLVDELKAGNTIEHNDKDAGKQL</sequence>
<dbReference type="SUPFAM" id="SSF47413">
    <property type="entry name" value="lambda repressor-like DNA-binding domains"/>
    <property type="match status" value="1"/>
</dbReference>
<dbReference type="AlphaFoldDB" id="A0A7G7CRT0"/>
<dbReference type="CDD" id="cd00093">
    <property type="entry name" value="HTH_XRE"/>
    <property type="match status" value="1"/>
</dbReference>
<gene>
    <name evidence="2" type="ORF">H0194_04785</name>
</gene>
<dbReference type="EMBL" id="CP059404">
    <property type="protein sequence ID" value="QNE90296.1"/>
    <property type="molecule type" value="Genomic_DNA"/>
</dbReference>
<dbReference type="PROSITE" id="PS50943">
    <property type="entry name" value="HTH_CROC1"/>
    <property type="match status" value="1"/>
</dbReference>
<name>A0A7G7CRT0_9CORY</name>